<evidence type="ECO:0000313" key="3">
    <source>
        <dbReference type="EMBL" id="SDV48347.1"/>
    </source>
</evidence>
<dbReference type="Pfam" id="PF08874">
    <property type="entry name" value="DUF1835"/>
    <property type="match status" value="1"/>
</dbReference>
<reference evidence="4" key="1">
    <citation type="submission" date="2016-09" db="EMBL/GenBank/DDBJ databases">
        <authorList>
            <person name="Varghese N."/>
            <person name="Submissions S."/>
        </authorList>
    </citation>
    <scope>NUCLEOTIDE SEQUENCE [LARGE SCALE GENOMIC DNA]</scope>
    <source>
        <strain evidence="4">JS23</strain>
    </source>
</reference>
<feature type="domain" description="DUF3658" evidence="2">
    <location>
        <begin position="147"/>
        <end position="238"/>
    </location>
</feature>
<dbReference type="Proteomes" id="UP000243719">
    <property type="component" value="Unassembled WGS sequence"/>
</dbReference>
<dbReference type="RefSeq" id="WP_091907469.1">
    <property type="nucleotide sequence ID" value="NZ_FNLO01000005.1"/>
</dbReference>
<dbReference type="OrthoDB" id="6999193at2"/>
<dbReference type="InterPro" id="IPR022123">
    <property type="entry name" value="DUF3658"/>
</dbReference>
<keyword evidence="4" id="KW-1185">Reference proteome</keyword>
<feature type="domain" description="DUF1835" evidence="1">
    <location>
        <begin position="4"/>
        <end position="118"/>
    </location>
</feature>
<dbReference type="EMBL" id="FNLO01000005">
    <property type="protein sequence ID" value="SDV48347.1"/>
    <property type="molecule type" value="Genomic_DNA"/>
</dbReference>
<proteinExistence type="predicted"/>
<evidence type="ECO:0000313" key="4">
    <source>
        <dbReference type="Proteomes" id="UP000243719"/>
    </source>
</evidence>
<dbReference type="STRING" id="1770053.SAMN05216551_10513"/>
<name>A0A1H2PNS0_9BURK</name>
<organism evidence="3 4">
    <name type="scientific">Chitinasiproducens palmae</name>
    <dbReference type="NCBI Taxonomy" id="1770053"/>
    <lineage>
        <taxon>Bacteria</taxon>
        <taxon>Pseudomonadati</taxon>
        <taxon>Pseudomonadota</taxon>
        <taxon>Betaproteobacteria</taxon>
        <taxon>Burkholderiales</taxon>
        <taxon>Burkholderiaceae</taxon>
        <taxon>Chitinasiproducens</taxon>
    </lineage>
</organism>
<protein>
    <recommendedName>
        <fullName evidence="5">DUF1835 domain-containing protein</fullName>
    </recommendedName>
</protein>
<dbReference type="InterPro" id="IPR014973">
    <property type="entry name" value="DUF1835"/>
</dbReference>
<evidence type="ECO:0000259" key="1">
    <source>
        <dbReference type="Pfam" id="PF08874"/>
    </source>
</evidence>
<dbReference type="AlphaFoldDB" id="A0A1H2PNS0"/>
<dbReference type="Pfam" id="PF12395">
    <property type="entry name" value="DUF3658"/>
    <property type="match status" value="1"/>
</dbReference>
<evidence type="ECO:0000259" key="2">
    <source>
        <dbReference type="Pfam" id="PF12395"/>
    </source>
</evidence>
<evidence type="ECO:0008006" key="5">
    <source>
        <dbReference type="Google" id="ProtNLM"/>
    </source>
</evidence>
<sequence length="250" mass="26867">MNMIHIVNGDAAAGALHAALDVAARNDRIVVSRDDLAVGPLRTIDDSVAPRAAFWQRVRGERFDTVAQDLSAATDSLRQLVGEEGEIVVWHGPNVSDQLLLRRVAFHLRGVPHRLNEVVVPAAEPGADACLATCSLATIAALFASVSPVSLLRGGRLALEWQALKQVDCDVRRLRDNHFEAENFGELDSLIVQKLTDDWRSCTDIAGAVDGAHADLPAWDLLVAWRCRALAQNGQASVAPDGSAVRLPPG</sequence>
<accession>A0A1H2PNS0</accession>
<gene>
    <name evidence="3" type="ORF">SAMN05216551_10513</name>
</gene>